<dbReference type="Proteomes" id="UP001183535">
    <property type="component" value="Unassembled WGS sequence"/>
</dbReference>
<dbReference type="RefSeq" id="WP_141721671.1">
    <property type="nucleotide sequence ID" value="NZ_JAVRES010000006.1"/>
</dbReference>
<proteinExistence type="predicted"/>
<dbReference type="AlphaFoldDB" id="A0ABD5EQR2"/>
<keyword evidence="4" id="KW-1185">Reference proteome</keyword>
<accession>A0ABD5EQR2</accession>
<feature type="domain" description="Methyltransferase type 11" evidence="2">
    <location>
        <begin position="64"/>
        <end position="161"/>
    </location>
</feature>
<dbReference type="CDD" id="cd02440">
    <property type="entry name" value="AdoMet_MTases"/>
    <property type="match status" value="1"/>
</dbReference>
<dbReference type="EMBL" id="JAVRES010000006">
    <property type="protein sequence ID" value="MDT0436190.1"/>
    <property type="molecule type" value="Genomic_DNA"/>
</dbReference>
<keyword evidence="3" id="KW-0489">Methyltransferase</keyword>
<evidence type="ECO:0000259" key="2">
    <source>
        <dbReference type="Pfam" id="PF08241"/>
    </source>
</evidence>
<reference evidence="4" key="1">
    <citation type="submission" date="2023-07" db="EMBL/GenBank/DDBJ databases">
        <title>30 novel species of actinomycetes from the DSMZ collection.</title>
        <authorList>
            <person name="Nouioui I."/>
        </authorList>
    </citation>
    <scope>NUCLEOTIDE SEQUENCE [LARGE SCALE GENOMIC DNA]</scope>
    <source>
        <strain evidence="4">DSM 41981</strain>
    </source>
</reference>
<dbReference type="GO" id="GO:0032259">
    <property type="term" value="P:methylation"/>
    <property type="evidence" value="ECO:0007669"/>
    <property type="project" value="UniProtKB-KW"/>
</dbReference>
<organism evidence="3 4">
    <name type="scientific">Streptomyces doudnae</name>
    <dbReference type="NCBI Taxonomy" id="3075536"/>
    <lineage>
        <taxon>Bacteria</taxon>
        <taxon>Bacillati</taxon>
        <taxon>Actinomycetota</taxon>
        <taxon>Actinomycetes</taxon>
        <taxon>Kitasatosporales</taxon>
        <taxon>Streptomycetaceae</taxon>
        <taxon>Streptomyces</taxon>
    </lineage>
</organism>
<keyword evidence="3" id="KW-0808">Transferase</keyword>
<protein>
    <submittedName>
        <fullName evidence="3">Class I SAM-dependent methyltransferase</fullName>
    </submittedName>
</protein>
<sequence length="299" mass="30714">MTPGGWHGGDYAAAGDAWAHAAADVVGAALAHLDPAREGRLPGVAPGAVPPDPGRRTAPGPRLLDVGTGPGPGVLAAARAGADAVGLDLEPGMLRIAAERARRAADLAGGVRFVAGDARALPFGAGSFDVVLSTFGVMFAPEQRRCAAELTRVCRPGGVIAVASWTPDGVMGRIAPTVRRRLGGQPKSVPSPTCWGDPERVGSWFGPLPVAVRTRVERVRVRHPSVAHAVAAFADKPGPLRETRAALEAAGDWESARADLADLFAAHNRAADGSLVLDAPYLLVLGRVEDGNARGEATC</sequence>
<name>A0ABD5EQR2_9ACTN</name>
<evidence type="ECO:0000313" key="3">
    <source>
        <dbReference type="EMBL" id="MDT0436190.1"/>
    </source>
</evidence>
<dbReference type="InterPro" id="IPR029063">
    <property type="entry name" value="SAM-dependent_MTases_sf"/>
</dbReference>
<dbReference type="PANTHER" id="PTHR43591:SF24">
    <property type="entry name" value="2-METHOXY-6-POLYPRENYL-1,4-BENZOQUINOL METHYLASE, MITOCHONDRIAL"/>
    <property type="match status" value="1"/>
</dbReference>
<dbReference type="InterPro" id="IPR013216">
    <property type="entry name" value="Methyltransf_11"/>
</dbReference>
<gene>
    <name evidence="3" type="ORF">RM877_16015</name>
</gene>
<feature type="region of interest" description="Disordered" evidence="1">
    <location>
        <begin position="39"/>
        <end position="62"/>
    </location>
</feature>
<dbReference type="Gene3D" id="3.40.50.150">
    <property type="entry name" value="Vaccinia Virus protein VP39"/>
    <property type="match status" value="1"/>
</dbReference>
<evidence type="ECO:0000313" key="4">
    <source>
        <dbReference type="Proteomes" id="UP001183535"/>
    </source>
</evidence>
<dbReference type="GO" id="GO:0008168">
    <property type="term" value="F:methyltransferase activity"/>
    <property type="evidence" value="ECO:0007669"/>
    <property type="project" value="UniProtKB-KW"/>
</dbReference>
<dbReference type="PANTHER" id="PTHR43591">
    <property type="entry name" value="METHYLTRANSFERASE"/>
    <property type="match status" value="1"/>
</dbReference>
<evidence type="ECO:0000256" key="1">
    <source>
        <dbReference type="SAM" id="MobiDB-lite"/>
    </source>
</evidence>
<comment type="caution">
    <text evidence="3">The sequence shown here is derived from an EMBL/GenBank/DDBJ whole genome shotgun (WGS) entry which is preliminary data.</text>
</comment>
<dbReference type="Pfam" id="PF08241">
    <property type="entry name" value="Methyltransf_11"/>
    <property type="match status" value="1"/>
</dbReference>
<dbReference type="SUPFAM" id="SSF53335">
    <property type="entry name" value="S-adenosyl-L-methionine-dependent methyltransferases"/>
    <property type="match status" value="1"/>
</dbReference>